<feature type="transmembrane region" description="Helical" evidence="14">
    <location>
        <begin position="332"/>
        <end position="351"/>
    </location>
</feature>
<evidence type="ECO:0000256" key="5">
    <source>
        <dbReference type="ARBA" id="ARBA00022676"/>
    </source>
</evidence>
<gene>
    <name evidence="15" type="ORF">BOTBODRAFT_54112</name>
</gene>
<keyword evidence="9 14" id="KW-1133">Transmembrane helix</keyword>
<evidence type="ECO:0000256" key="13">
    <source>
        <dbReference type="ARBA" id="ARBA00093457"/>
    </source>
</evidence>
<accession>A0A067MNQ8</accession>
<comment type="similarity">
    <text evidence="13">Belongs to the glycosyltransferase ALG3 family.</text>
</comment>
<evidence type="ECO:0000256" key="10">
    <source>
        <dbReference type="ARBA" id="ARBA00023136"/>
    </source>
</evidence>
<keyword evidence="6 14" id="KW-0808">Transferase</keyword>
<dbReference type="OrthoDB" id="20028at2759"/>
<dbReference type="FunCoup" id="A0A067MNQ8">
    <property type="interactions" value="475"/>
</dbReference>
<feature type="transmembrane region" description="Helical" evidence="14">
    <location>
        <begin position="30"/>
        <end position="50"/>
    </location>
</feature>
<keyword evidence="7 14" id="KW-0812">Transmembrane</keyword>
<dbReference type="Pfam" id="PF05208">
    <property type="entry name" value="ALG3"/>
    <property type="match status" value="1"/>
</dbReference>
<keyword evidence="10 14" id="KW-0472">Membrane</keyword>
<reference evidence="16" key="1">
    <citation type="journal article" date="2014" name="Proc. Natl. Acad. Sci. U.S.A.">
        <title>Extensive sampling of basidiomycete genomes demonstrates inadequacy of the white-rot/brown-rot paradigm for wood decay fungi.</title>
        <authorList>
            <person name="Riley R."/>
            <person name="Salamov A.A."/>
            <person name="Brown D.W."/>
            <person name="Nagy L.G."/>
            <person name="Floudas D."/>
            <person name="Held B.W."/>
            <person name="Levasseur A."/>
            <person name="Lombard V."/>
            <person name="Morin E."/>
            <person name="Otillar R."/>
            <person name="Lindquist E.A."/>
            <person name="Sun H."/>
            <person name="LaButti K.M."/>
            <person name="Schmutz J."/>
            <person name="Jabbour D."/>
            <person name="Luo H."/>
            <person name="Baker S.E."/>
            <person name="Pisabarro A.G."/>
            <person name="Walton J.D."/>
            <person name="Blanchette R.A."/>
            <person name="Henrissat B."/>
            <person name="Martin F."/>
            <person name="Cullen D."/>
            <person name="Hibbett D.S."/>
            <person name="Grigoriev I.V."/>
        </authorList>
    </citation>
    <scope>NUCLEOTIDE SEQUENCE [LARGE SCALE GENOMIC DNA]</scope>
    <source>
        <strain evidence="16">FD-172 SS1</strain>
    </source>
</reference>
<protein>
    <recommendedName>
        <fullName evidence="4 14">Dol-P-Man:Man(5)GlcNAc(2)-PP-Dol alpha-1,3-mannosyltransferase</fullName>
        <ecNumber evidence="3 14">2.4.1.258</ecNumber>
    </recommendedName>
    <alternativeName>
        <fullName evidence="14">Dol-P-Man-dependent alpha(1-3)-mannosyltransferase</fullName>
    </alternativeName>
</protein>
<evidence type="ECO:0000256" key="12">
    <source>
        <dbReference type="ARBA" id="ARBA00049506"/>
    </source>
</evidence>
<name>A0A067MNQ8_BOTB1</name>
<feature type="transmembrane region" description="Helical" evidence="14">
    <location>
        <begin position="158"/>
        <end position="181"/>
    </location>
</feature>
<dbReference type="UniPathway" id="UPA00378"/>
<comment type="function">
    <text evidence="11 14">Dol-P-Man:Man(5)GlcNAc(2)-PP-Dol alpha-1,3-mannosyltransferase that operates in the biosynthetic pathway of dolichol-linked oligosaccharides, the glycan precursors employed in protein asparagine (N)-glycosylation. The assembly of dolichol-linked oligosaccharides begins on the cytosolic side of the endoplasmic reticulum membrane and finishes in its lumen. The sequential addition of sugars to dolichol pyrophosphate produces dolichol-linked oligosaccharides containing fourteen sugars, including two GlcNAcs, nine mannoses and three glucoses. Once assembled, the oligosaccharide is transferred from the lipid to nascent proteins by oligosaccharyltransferases. In the lumen of the endoplasmic reticulum, adds the first dolichyl beta-D-mannosyl phosphate derived mannose in an alpha-1,3 linkage to Man(5)GlcNAc(2)-PP-dolichol to produce Man(6)GlcNAc(2)-PP-dolichol.</text>
</comment>
<dbReference type="HOGENOM" id="CLU_035382_3_0_1"/>
<evidence type="ECO:0000313" key="15">
    <source>
        <dbReference type="EMBL" id="KDQ16325.1"/>
    </source>
</evidence>
<comment type="pathway">
    <text evidence="2 14">Protein modification; protein glycosylation.</text>
</comment>
<dbReference type="EC" id="2.4.1.258" evidence="3 14"/>
<comment type="subcellular location">
    <subcellularLocation>
        <location evidence="1 14">Endoplasmic reticulum membrane</location>
        <topology evidence="1 14">Multi-pass membrane protein</topology>
    </subcellularLocation>
</comment>
<dbReference type="PANTHER" id="PTHR12646:SF0">
    <property type="entry name" value="DOL-P-MAN:MAN(5)GLCNAC(2)-PP-DOL ALPHA-1,3-MANNOSYLTRANSFERASE"/>
    <property type="match status" value="1"/>
</dbReference>
<evidence type="ECO:0000256" key="11">
    <source>
        <dbReference type="ARBA" id="ARBA00044743"/>
    </source>
</evidence>
<evidence type="ECO:0000256" key="4">
    <source>
        <dbReference type="ARBA" id="ARBA00015561"/>
    </source>
</evidence>
<feature type="transmembrane region" description="Helical" evidence="14">
    <location>
        <begin position="285"/>
        <end position="311"/>
    </location>
</feature>
<dbReference type="InParanoid" id="A0A067MNQ8"/>
<feature type="transmembrane region" description="Helical" evidence="14">
    <location>
        <begin position="397"/>
        <end position="417"/>
    </location>
</feature>
<dbReference type="Proteomes" id="UP000027195">
    <property type="component" value="Unassembled WGS sequence"/>
</dbReference>
<proteinExistence type="inferred from homology"/>
<comment type="catalytic activity">
    <reaction evidence="12 14">
        <text>an alpha-D-Man-(1-&gt;2)-alpha-D-Man-(1-&gt;2)-alpha-D-Man-(1-&gt;3)-[alpha-D-Man-(1-&gt;6)]-beta-D-Man-(1-&gt;4)-beta-D-GlcNAc-(1-&gt;4)-alpha-D-GlcNAc-diphospho-di-trans,poly-cis-dolichol + a di-trans,poly-cis-dolichyl beta-D-mannosyl phosphate = an alpha-D-Man-(1-&gt;2)-alpha-D-Man-(1-&gt;2)-alpha-D-Man-(1-&gt;3)-[alpha-D-Man-(1-&gt;3)-alpha-D-Man-(1-&gt;6)]-beta-D-Man-(1-&gt;4)-beta-D-GlcNAc-(1-&gt;4)-alpha-D-GlcNAc-diphospho-di-trans,poly-cis-dolichol + a di-trans,poly-cis-dolichyl phosphate + H(+)</text>
        <dbReference type="Rhea" id="RHEA:29527"/>
        <dbReference type="Rhea" id="RHEA-COMP:19498"/>
        <dbReference type="Rhea" id="RHEA-COMP:19501"/>
        <dbReference type="Rhea" id="RHEA-COMP:19516"/>
        <dbReference type="Rhea" id="RHEA-COMP:19517"/>
        <dbReference type="ChEBI" id="CHEBI:15378"/>
        <dbReference type="ChEBI" id="CHEBI:57683"/>
        <dbReference type="ChEBI" id="CHEBI:58211"/>
        <dbReference type="ChEBI" id="CHEBI:132515"/>
        <dbReference type="ChEBI" id="CHEBI:132516"/>
        <dbReference type="EC" id="2.4.1.258"/>
    </reaction>
    <physiologicalReaction direction="left-to-right" evidence="12 14">
        <dbReference type="Rhea" id="RHEA:29528"/>
    </physiologicalReaction>
</comment>
<evidence type="ECO:0000256" key="2">
    <source>
        <dbReference type="ARBA" id="ARBA00004922"/>
    </source>
</evidence>
<dbReference type="PANTHER" id="PTHR12646">
    <property type="entry name" value="NOT56 - RELATED"/>
    <property type="match status" value="1"/>
</dbReference>
<keyword evidence="16" id="KW-1185">Reference proteome</keyword>
<evidence type="ECO:0000256" key="14">
    <source>
        <dbReference type="RuleBase" id="RU364047"/>
    </source>
</evidence>
<dbReference type="STRING" id="930990.A0A067MNQ8"/>
<evidence type="ECO:0000313" key="16">
    <source>
        <dbReference type="Proteomes" id="UP000027195"/>
    </source>
</evidence>
<evidence type="ECO:0000256" key="8">
    <source>
        <dbReference type="ARBA" id="ARBA00022824"/>
    </source>
</evidence>
<dbReference type="GO" id="GO:0052925">
    <property type="term" value="F:dol-P-Man:Man(5)GlcNAc(2)-PP-Dol alpha-1,3-mannosyltransferase activity"/>
    <property type="evidence" value="ECO:0007669"/>
    <property type="project" value="UniProtKB-EC"/>
</dbReference>
<feature type="transmembrane region" description="Helical" evidence="14">
    <location>
        <begin position="220"/>
        <end position="241"/>
    </location>
</feature>
<keyword evidence="5 14" id="KW-0328">Glycosyltransferase</keyword>
<organism evidence="15 16">
    <name type="scientific">Botryobasidium botryosum (strain FD-172 SS1)</name>
    <dbReference type="NCBI Taxonomy" id="930990"/>
    <lineage>
        <taxon>Eukaryota</taxon>
        <taxon>Fungi</taxon>
        <taxon>Dikarya</taxon>
        <taxon>Basidiomycota</taxon>
        <taxon>Agaricomycotina</taxon>
        <taxon>Agaricomycetes</taxon>
        <taxon>Cantharellales</taxon>
        <taxon>Botryobasidiaceae</taxon>
        <taxon>Botryobasidium</taxon>
    </lineage>
</organism>
<dbReference type="GO" id="GO:0005789">
    <property type="term" value="C:endoplasmic reticulum membrane"/>
    <property type="evidence" value="ECO:0007669"/>
    <property type="project" value="UniProtKB-SubCell"/>
</dbReference>
<feature type="transmembrane region" description="Helical" evidence="14">
    <location>
        <begin position="190"/>
        <end position="214"/>
    </location>
</feature>
<evidence type="ECO:0000256" key="7">
    <source>
        <dbReference type="ARBA" id="ARBA00022692"/>
    </source>
</evidence>
<evidence type="ECO:0000256" key="6">
    <source>
        <dbReference type="ARBA" id="ARBA00022679"/>
    </source>
</evidence>
<evidence type="ECO:0000256" key="1">
    <source>
        <dbReference type="ARBA" id="ARBA00004477"/>
    </source>
</evidence>
<evidence type="ECO:0000256" key="3">
    <source>
        <dbReference type="ARBA" id="ARBA00011964"/>
    </source>
</evidence>
<dbReference type="InterPro" id="IPR007873">
    <property type="entry name" value="Glycosyltransferase_ALG3"/>
</dbReference>
<dbReference type="AlphaFoldDB" id="A0A067MNQ8"/>
<keyword evidence="8 14" id="KW-0256">Endoplasmic reticulum</keyword>
<evidence type="ECO:0000256" key="9">
    <source>
        <dbReference type="ARBA" id="ARBA00022989"/>
    </source>
</evidence>
<sequence>MATSSTSKPPSLSWSQPLGTARLILTHPAYFWPFACLVILGDAILTQLIIRFIQYTEIDYATYMVHIDLYLAGERDYSLITGPTGLLVYPAGHVHIHRFLHWLTVTGSKITNLALAQQVYGALYVASLILACAIYREAGNVPNWALVLLVLSKRLHSIYVLRLFNDCWSVVALLASVYALIKGKNSLGSVLFSAALSVKMNILLYLPGLLLILFKTEGLLGTLRHICTIVLFQILVALPFLRTHPREYLSGAFNLSRAFLYKWTVNWRFFSEETFLSSPFSKVLLAGHLMTLVAFAIGKWCAPDGGIWRVIDRGIKRPSRGAGLARVDANQIAVIMFTCNVIGITFARSLHYQFYSWYAQQLPLLAWRTSYPVFVRLLLLGCIEYSWNVFPSTPFSSALLLGSNVLLLGGIFFGPSLDQFDGRPREIKEE</sequence>
<dbReference type="EMBL" id="KL198028">
    <property type="protein sequence ID" value="KDQ16325.1"/>
    <property type="molecule type" value="Genomic_DNA"/>
</dbReference>